<dbReference type="GO" id="GO:0034220">
    <property type="term" value="P:monoatomic ion transmembrane transport"/>
    <property type="evidence" value="ECO:0007669"/>
    <property type="project" value="UniProtKB-KW"/>
</dbReference>
<reference evidence="14 15" key="1">
    <citation type="submission" date="2024-02" db="EMBL/GenBank/DDBJ databases">
        <authorList>
            <person name="Chen Y."/>
            <person name="Shah S."/>
            <person name="Dougan E. K."/>
            <person name="Thang M."/>
            <person name="Chan C."/>
        </authorList>
    </citation>
    <scope>NUCLEOTIDE SEQUENCE [LARGE SCALE GENOMIC DNA]</scope>
</reference>
<keyword evidence="10 12" id="KW-0472">Membrane</keyword>
<keyword evidence="8 12" id="KW-1133">Transmembrane helix</keyword>
<evidence type="ECO:0000256" key="10">
    <source>
        <dbReference type="ARBA" id="ARBA00023136"/>
    </source>
</evidence>
<dbReference type="PANTHER" id="PTHR10217:SF435">
    <property type="entry name" value="POTASSIUM VOLTAGE-GATED CHANNEL PROTEIN EAG"/>
    <property type="match status" value="1"/>
</dbReference>
<feature type="transmembrane region" description="Helical" evidence="12">
    <location>
        <begin position="25"/>
        <end position="48"/>
    </location>
</feature>
<organism evidence="14 15">
    <name type="scientific">Durusdinium trenchii</name>
    <dbReference type="NCBI Taxonomy" id="1381693"/>
    <lineage>
        <taxon>Eukaryota</taxon>
        <taxon>Sar</taxon>
        <taxon>Alveolata</taxon>
        <taxon>Dinophyceae</taxon>
        <taxon>Suessiales</taxon>
        <taxon>Symbiodiniaceae</taxon>
        <taxon>Durusdinium</taxon>
    </lineage>
</organism>
<gene>
    <name evidence="14" type="ORF">SCF082_LOCUS831</name>
</gene>
<dbReference type="PROSITE" id="PS50042">
    <property type="entry name" value="CNMP_BINDING_3"/>
    <property type="match status" value="1"/>
</dbReference>
<feature type="transmembrane region" description="Helical" evidence="12">
    <location>
        <begin position="102"/>
        <end position="122"/>
    </location>
</feature>
<dbReference type="SUPFAM" id="SSF51206">
    <property type="entry name" value="cAMP-binding domain-like"/>
    <property type="match status" value="1"/>
</dbReference>
<evidence type="ECO:0000256" key="8">
    <source>
        <dbReference type="ARBA" id="ARBA00022989"/>
    </source>
</evidence>
<evidence type="ECO:0000256" key="1">
    <source>
        <dbReference type="ARBA" id="ARBA00004141"/>
    </source>
</evidence>
<evidence type="ECO:0000256" key="11">
    <source>
        <dbReference type="ARBA" id="ARBA00023303"/>
    </source>
</evidence>
<dbReference type="Proteomes" id="UP001642464">
    <property type="component" value="Unassembled WGS sequence"/>
</dbReference>
<dbReference type="EMBL" id="CAXAMM010000339">
    <property type="protein sequence ID" value="CAK8987086.1"/>
    <property type="molecule type" value="Genomic_DNA"/>
</dbReference>
<keyword evidence="6" id="KW-0851">Voltage-gated channel</keyword>
<protein>
    <submittedName>
        <fullName evidence="14">Potassium channel KAT1</fullName>
    </submittedName>
</protein>
<keyword evidence="2" id="KW-0813">Transport</keyword>
<evidence type="ECO:0000256" key="2">
    <source>
        <dbReference type="ARBA" id="ARBA00022448"/>
    </source>
</evidence>
<evidence type="ECO:0000256" key="9">
    <source>
        <dbReference type="ARBA" id="ARBA00023065"/>
    </source>
</evidence>
<feature type="transmembrane region" description="Helical" evidence="12">
    <location>
        <begin position="68"/>
        <end position="90"/>
    </location>
</feature>
<comment type="caution">
    <text evidence="14">The sequence shown here is derived from an EMBL/GenBank/DDBJ whole genome shotgun (WGS) entry which is preliminary data.</text>
</comment>
<evidence type="ECO:0000256" key="5">
    <source>
        <dbReference type="ARBA" id="ARBA00022826"/>
    </source>
</evidence>
<dbReference type="Gene3D" id="1.10.287.70">
    <property type="match status" value="1"/>
</dbReference>
<dbReference type="CDD" id="cd00038">
    <property type="entry name" value="CAP_ED"/>
    <property type="match status" value="1"/>
</dbReference>
<keyword evidence="3" id="KW-0633">Potassium transport</keyword>
<evidence type="ECO:0000256" key="7">
    <source>
        <dbReference type="ARBA" id="ARBA00022958"/>
    </source>
</evidence>
<comment type="subcellular location">
    <subcellularLocation>
        <location evidence="1">Membrane</location>
        <topology evidence="1">Multi-pass membrane protein</topology>
    </subcellularLocation>
</comment>
<keyword evidence="9" id="KW-0406">Ion transport</keyword>
<dbReference type="Pfam" id="PF00520">
    <property type="entry name" value="Ion_trans"/>
    <property type="match status" value="1"/>
</dbReference>
<dbReference type="InterPro" id="IPR005821">
    <property type="entry name" value="Ion_trans_dom"/>
</dbReference>
<keyword evidence="7" id="KW-0630">Potassium</keyword>
<evidence type="ECO:0000313" key="15">
    <source>
        <dbReference type="Proteomes" id="UP001642464"/>
    </source>
</evidence>
<dbReference type="Gene3D" id="1.10.287.630">
    <property type="entry name" value="Helix hairpin bin"/>
    <property type="match status" value="1"/>
</dbReference>
<evidence type="ECO:0000256" key="3">
    <source>
        <dbReference type="ARBA" id="ARBA00022538"/>
    </source>
</evidence>
<accession>A0ABP0HA57</accession>
<keyword evidence="11 14" id="KW-0407">Ion channel</keyword>
<evidence type="ECO:0000256" key="12">
    <source>
        <dbReference type="SAM" id="Phobius"/>
    </source>
</evidence>
<feature type="transmembrane region" description="Helical" evidence="12">
    <location>
        <begin position="220"/>
        <end position="241"/>
    </location>
</feature>
<evidence type="ECO:0000256" key="4">
    <source>
        <dbReference type="ARBA" id="ARBA00022692"/>
    </source>
</evidence>
<evidence type="ECO:0000256" key="6">
    <source>
        <dbReference type="ARBA" id="ARBA00022882"/>
    </source>
</evidence>
<feature type="domain" description="Cyclic nucleotide-binding" evidence="13">
    <location>
        <begin position="352"/>
        <end position="477"/>
    </location>
</feature>
<dbReference type="SUPFAM" id="SSF81324">
    <property type="entry name" value="Voltage-gated potassium channels"/>
    <property type="match status" value="1"/>
</dbReference>
<dbReference type="Gene3D" id="2.60.120.10">
    <property type="entry name" value="Jelly Rolls"/>
    <property type="match status" value="1"/>
</dbReference>
<dbReference type="InterPro" id="IPR014710">
    <property type="entry name" value="RmlC-like_jellyroll"/>
</dbReference>
<dbReference type="PRINTS" id="PR01463">
    <property type="entry name" value="EAGCHANLFMLY"/>
</dbReference>
<evidence type="ECO:0000313" key="14">
    <source>
        <dbReference type="EMBL" id="CAK8987086.1"/>
    </source>
</evidence>
<dbReference type="PANTHER" id="PTHR10217">
    <property type="entry name" value="VOLTAGE AND LIGAND GATED POTASSIUM CHANNEL"/>
    <property type="match status" value="1"/>
</dbReference>
<feature type="transmembrane region" description="Helical" evidence="12">
    <location>
        <begin position="253"/>
        <end position="274"/>
    </location>
</feature>
<keyword evidence="4 12" id="KW-0812">Transmembrane</keyword>
<proteinExistence type="predicted"/>
<keyword evidence="15" id="KW-1185">Reference proteome</keyword>
<feature type="transmembrane region" description="Helical" evidence="12">
    <location>
        <begin position="166"/>
        <end position="190"/>
    </location>
</feature>
<keyword evidence="5" id="KW-0631">Potassium channel</keyword>
<dbReference type="InterPro" id="IPR000595">
    <property type="entry name" value="cNMP-bd_dom"/>
</dbReference>
<dbReference type="InterPro" id="IPR050818">
    <property type="entry name" value="KCNH_animal-type"/>
</dbReference>
<dbReference type="InterPro" id="IPR003938">
    <property type="entry name" value="K_chnl_volt-dep_EAG/ELK/ERG"/>
</dbReference>
<sequence>MEWSLDASLELKPFLVRPNSTKMQVWDVVLISGLLYTASVTPFEAAFLEVQPFPAPLFWSNLGVDLVFLTDIFITMSLPFVSAETGLWVTSRREIFFNYLRTWLIIDVISVFPFDYIIAAAYGNDSSALRAFRLVKLLKLARIIRGNRIWKRWRDRVGFNLTRLMFFFYVMVILLIAHWSACVLGVIPFVEGTDDSSNNWQAVYLGGVGQDASTASYGTLYLASFYWSVMTITTVGFGDVTPVTDLERVFSTLLMFVGASLNAYLIGTVCGLVAELSQRNTEHRLTMNLVNEFSSQYNFPQELRVRLRKYITYATSVKTTERYQKIINGLSPNLQDEVNLIVNSVWVKQVPFIQLSPPDELDPLVSKLSSKLKLQIFAPFEAVVRRHDVIDKLYIVSKGLVVLHVKSNPMDRDAFEADHGNIIVRISVADTVRSELVRGQCFGHELIYADIKSVYNATTTQFTELQVLSKDALDKVLTEFRGTAKAIQEYVEGRRGLIQPHVDEDDTDYEGDPAKDI</sequence>
<evidence type="ECO:0000259" key="13">
    <source>
        <dbReference type="PROSITE" id="PS50042"/>
    </source>
</evidence>
<name>A0ABP0HA57_9DINO</name>
<dbReference type="InterPro" id="IPR018490">
    <property type="entry name" value="cNMP-bd_dom_sf"/>
</dbReference>